<protein>
    <recommendedName>
        <fullName evidence="5">Enoyl reductase (ER) domain-containing protein</fullName>
    </recommendedName>
</protein>
<dbReference type="EMBL" id="UINC01001919">
    <property type="protein sequence ID" value="SUZ90742.1"/>
    <property type="molecule type" value="Genomic_DNA"/>
</dbReference>
<dbReference type="Gene3D" id="3.90.180.10">
    <property type="entry name" value="Medium-chain alcohol dehydrogenases, catalytic domain"/>
    <property type="match status" value="1"/>
</dbReference>
<organism evidence="4">
    <name type="scientific">marine metagenome</name>
    <dbReference type="NCBI Taxonomy" id="408172"/>
    <lineage>
        <taxon>unclassified sequences</taxon>
        <taxon>metagenomes</taxon>
        <taxon>ecological metagenomes</taxon>
    </lineage>
</organism>
<dbReference type="InterPro" id="IPR036291">
    <property type="entry name" value="NAD(P)-bd_dom_sf"/>
</dbReference>
<evidence type="ECO:0008006" key="5">
    <source>
        <dbReference type="Google" id="ProtNLM"/>
    </source>
</evidence>
<evidence type="ECO:0000259" key="2">
    <source>
        <dbReference type="Pfam" id="PF00107"/>
    </source>
</evidence>
<evidence type="ECO:0000313" key="4">
    <source>
        <dbReference type="EMBL" id="SUZ90742.1"/>
    </source>
</evidence>
<dbReference type="Pfam" id="PF00107">
    <property type="entry name" value="ADH_zinc_N"/>
    <property type="match status" value="1"/>
</dbReference>
<evidence type="ECO:0000259" key="3">
    <source>
        <dbReference type="Pfam" id="PF08240"/>
    </source>
</evidence>
<dbReference type="SUPFAM" id="SSF51735">
    <property type="entry name" value="NAD(P)-binding Rossmann-fold domains"/>
    <property type="match status" value="1"/>
</dbReference>
<proteinExistence type="predicted"/>
<dbReference type="PANTHER" id="PTHR43401">
    <property type="entry name" value="L-THREONINE 3-DEHYDROGENASE"/>
    <property type="match status" value="1"/>
</dbReference>
<dbReference type="PANTHER" id="PTHR43401:SF2">
    <property type="entry name" value="L-THREONINE 3-DEHYDROGENASE"/>
    <property type="match status" value="1"/>
</dbReference>
<feature type="domain" description="Alcohol dehydrogenase-like N-terminal" evidence="3">
    <location>
        <begin position="24"/>
        <end position="131"/>
    </location>
</feature>
<dbReference type="InterPro" id="IPR013154">
    <property type="entry name" value="ADH-like_N"/>
</dbReference>
<reference evidence="4" key="1">
    <citation type="submission" date="2018-05" db="EMBL/GenBank/DDBJ databases">
        <authorList>
            <person name="Lanie J.A."/>
            <person name="Ng W.-L."/>
            <person name="Kazmierczak K.M."/>
            <person name="Andrzejewski T.M."/>
            <person name="Davidsen T.M."/>
            <person name="Wayne K.J."/>
            <person name="Tettelin H."/>
            <person name="Glass J.I."/>
            <person name="Rusch D."/>
            <person name="Podicherti R."/>
            <person name="Tsui H.-C.T."/>
            <person name="Winkler M.E."/>
        </authorList>
    </citation>
    <scope>NUCLEOTIDE SEQUENCE</scope>
</reference>
<dbReference type="Gene3D" id="3.40.50.720">
    <property type="entry name" value="NAD(P)-binding Rossmann-like Domain"/>
    <property type="match status" value="1"/>
</dbReference>
<dbReference type="Pfam" id="PF08240">
    <property type="entry name" value="ADH_N"/>
    <property type="match status" value="1"/>
</dbReference>
<feature type="domain" description="Alcohol dehydrogenase-like C-terminal" evidence="2">
    <location>
        <begin position="171"/>
        <end position="297"/>
    </location>
</feature>
<accession>A0A381RG12</accession>
<dbReference type="SUPFAM" id="SSF50129">
    <property type="entry name" value="GroES-like"/>
    <property type="match status" value="1"/>
</dbReference>
<name>A0A381RG12_9ZZZZ</name>
<dbReference type="InterPro" id="IPR013149">
    <property type="entry name" value="ADH-like_C"/>
</dbReference>
<keyword evidence="1" id="KW-0560">Oxidoreductase</keyword>
<dbReference type="GO" id="GO:0016491">
    <property type="term" value="F:oxidoreductase activity"/>
    <property type="evidence" value="ECO:0007669"/>
    <property type="project" value="UniProtKB-KW"/>
</dbReference>
<dbReference type="InterPro" id="IPR050129">
    <property type="entry name" value="Zn_alcohol_dh"/>
</dbReference>
<dbReference type="InterPro" id="IPR011032">
    <property type="entry name" value="GroES-like_sf"/>
</dbReference>
<dbReference type="AlphaFoldDB" id="A0A381RG12"/>
<evidence type="ECO:0000256" key="1">
    <source>
        <dbReference type="ARBA" id="ARBA00023002"/>
    </source>
</evidence>
<sequence>MRAMVLNEPGKLVATDAAVPVRKSHEAMINVTHGGICGTDLKIYEGGIPTPYPLIMGHEMIGKVVEGFSTDYFHEGSRVIVDPVLSCGKCFFCHSGLSNLCPDGTLLGRDQNGGFGEFVAAPLTNIYPLPESVSDREAPLIQVLTTCLHAHRRANIVAGEAVVVMGLGVSGLLHLQLAKQYGADPVICVTRSEWKRELARKLGADATFESGADALVGIQERTEGRGADLVIECVGQLPVLAEAFELVRFGGRVMPFGIYTDKEGALPFYQFYFKEISIINARAAKGEDYPESIDLVSQGVVRLGPMVTHVKPLSELAHALAMLKDNTARRMKIIIDHGS</sequence>
<gene>
    <name evidence="4" type="ORF">METZ01_LOCUS43596</name>
</gene>